<evidence type="ECO:0000313" key="6">
    <source>
        <dbReference type="Proteomes" id="UP001239782"/>
    </source>
</evidence>
<keyword evidence="6" id="KW-1185">Reference proteome</keyword>
<dbReference type="GO" id="GO:0030313">
    <property type="term" value="C:cell envelope"/>
    <property type="evidence" value="ECO:0007669"/>
    <property type="project" value="UniProtKB-SubCell"/>
</dbReference>
<dbReference type="PANTHER" id="PTHR32347:SF29">
    <property type="entry name" value="UPF0194 MEMBRANE PROTEIN YBHG"/>
    <property type="match status" value="1"/>
</dbReference>
<protein>
    <submittedName>
        <fullName evidence="5">HlyD family efflux transporter periplasmic adaptor subunit</fullName>
    </submittedName>
</protein>
<proteinExistence type="predicted"/>
<name>A0AA51RV32_9GAMM</name>
<dbReference type="AlphaFoldDB" id="A0AA51RV32"/>
<evidence type="ECO:0000256" key="1">
    <source>
        <dbReference type="ARBA" id="ARBA00004196"/>
    </source>
</evidence>
<feature type="coiled-coil region" evidence="3">
    <location>
        <begin position="95"/>
        <end position="148"/>
    </location>
</feature>
<dbReference type="InterPro" id="IPR059052">
    <property type="entry name" value="HH_YbhG-like"/>
</dbReference>
<sequence>MRRTKLSFLRFLLSDNPSLRPVQKTLSLLFFVSTLTACNWFDNGSSTSTFPLTLLGNVDIRQVSLAFDASGRIIELSVEEGDQVTQGQQLGRLDTSALELQMKQALAELRVQQQKLLSLKNGARPEEIEQAKSRLEAARSDTLNLTKELDRLVSVAESTQGRAVSESQIDAARTRLNVSRSNVIALQSALHLLELGPRQEDIAAAQATLDSLEARVDLLKLYIQKGTLLSPVAARVRARSLEVGDMANPNKPVFALALTHPKYVRVYVDEPLIGLIKPGMKANVISDSQPQITIPGQVGFISSVAEFTPKFVQSQELRTHLVYEVRVVVEDSENQLRMGQPVTVTLHNANEQP</sequence>
<reference evidence="5 6" key="1">
    <citation type="submission" date="2023-08" db="EMBL/GenBank/DDBJ databases">
        <title>Pleionea litopenaei sp. nov., isolated from stomach of juvenile Litopenaeus vannamei.</title>
        <authorList>
            <person name="Rho A.M."/>
            <person name="Hwang C.Y."/>
        </authorList>
    </citation>
    <scope>NUCLEOTIDE SEQUENCE [LARGE SCALE GENOMIC DNA]</scope>
    <source>
        <strain evidence="5 6">HL-JVS1</strain>
    </source>
</reference>
<feature type="domain" description="YbhG-like alpha-helical hairpin" evidence="4">
    <location>
        <begin position="93"/>
        <end position="224"/>
    </location>
</feature>
<evidence type="ECO:0000259" key="4">
    <source>
        <dbReference type="Pfam" id="PF25881"/>
    </source>
</evidence>
<dbReference type="RefSeq" id="WP_309203264.1">
    <property type="nucleotide sequence ID" value="NZ_CP133548.1"/>
</dbReference>
<dbReference type="SUPFAM" id="SSF111369">
    <property type="entry name" value="HlyD-like secretion proteins"/>
    <property type="match status" value="2"/>
</dbReference>
<dbReference type="Proteomes" id="UP001239782">
    <property type="component" value="Chromosome"/>
</dbReference>
<gene>
    <name evidence="5" type="ORF">Q9312_03925</name>
</gene>
<evidence type="ECO:0000313" key="5">
    <source>
        <dbReference type="EMBL" id="WMS88070.1"/>
    </source>
</evidence>
<dbReference type="Gene3D" id="2.40.50.100">
    <property type="match status" value="1"/>
</dbReference>
<accession>A0AA51RV32</accession>
<dbReference type="KEGG" id="plei:Q9312_03925"/>
<keyword evidence="2 3" id="KW-0175">Coiled coil</keyword>
<dbReference type="Pfam" id="PF25881">
    <property type="entry name" value="HH_YBHG"/>
    <property type="match status" value="1"/>
</dbReference>
<dbReference type="EMBL" id="CP133548">
    <property type="protein sequence ID" value="WMS88070.1"/>
    <property type="molecule type" value="Genomic_DNA"/>
</dbReference>
<organism evidence="5 6">
    <name type="scientific">Pleionea litopenaei</name>
    <dbReference type="NCBI Taxonomy" id="3070815"/>
    <lineage>
        <taxon>Bacteria</taxon>
        <taxon>Pseudomonadati</taxon>
        <taxon>Pseudomonadota</taxon>
        <taxon>Gammaproteobacteria</taxon>
        <taxon>Oceanospirillales</taxon>
        <taxon>Pleioneaceae</taxon>
        <taxon>Pleionea</taxon>
    </lineage>
</organism>
<dbReference type="PANTHER" id="PTHR32347">
    <property type="entry name" value="EFFLUX SYSTEM COMPONENT YKNX-RELATED"/>
    <property type="match status" value="1"/>
</dbReference>
<evidence type="ECO:0000256" key="2">
    <source>
        <dbReference type="ARBA" id="ARBA00023054"/>
    </source>
</evidence>
<comment type="subcellular location">
    <subcellularLocation>
        <location evidence="1">Cell envelope</location>
    </subcellularLocation>
</comment>
<dbReference type="InterPro" id="IPR050465">
    <property type="entry name" value="UPF0194_transport"/>
</dbReference>
<dbReference type="Gene3D" id="2.40.30.170">
    <property type="match status" value="1"/>
</dbReference>
<evidence type="ECO:0000256" key="3">
    <source>
        <dbReference type="SAM" id="Coils"/>
    </source>
</evidence>